<dbReference type="Proteomes" id="UP001218218">
    <property type="component" value="Unassembled WGS sequence"/>
</dbReference>
<organism evidence="2 3">
    <name type="scientific">Mycena albidolilacea</name>
    <dbReference type="NCBI Taxonomy" id="1033008"/>
    <lineage>
        <taxon>Eukaryota</taxon>
        <taxon>Fungi</taxon>
        <taxon>Dikarya</taxon>
        <taxon>Basidiomycota</taxon>
        <taxon>Agaricomycotina</taxon>
        <taxon>Agaricomycetes</taxon>
        <taxon>Agaricomycetidae</taxon>
        <taxon>Agaricales</taxon>
        <taxon>Marasmiineae</taxon>
        <taxon>Mycenaceae</taxon>
        <taxon>Mycena</taxon>
    </lineage>
</organism>
<proteinExistence type="predicted"/>
<gene>
    <name evidence="2" type="ORF">DFH08DRAFT_808250</name>
</gene>
<protein>
    <submittedName>
        <fullName evidence="2">Uncharacterized protein</fullName>
    </submittedName>
</protein>
<dbReference type="EMBL" id="JARIHO010000017">
    <property type="protein sequence ID" value="KAJ7348516.1"/>
    <property type="molecule type" value="Genomic_DNA"/>
</dbReference>
<sequence length="480" mass="53544">MLSVEGGTVRRLGRRRSHVASRARIHRRRSRIRGWYGVGRGRGGAIVARWSAGSDVMTGVAGNSRKADQYWPALMSGTSRMIRSHRLGTSLQQNCIRWKSDQAGEGLSLAFAHIIGHIMGHTIEKKLYTTPQRRDIWERTQAQRESKEEGKRGADVACTAADQIHDRAGLRDASVNGRGEAPMGHEEREAVLERGSRWYPRAERRVNEEAGSWFLGLANNLRLGLEGAVAVAAGLEMRLASEKIKGAGEREGEREGMVVVKSKWRHGSNDQQDGNACTDHARADGRTWCFRVVFATHLLYYFIQFGGHGSQAPKSTNIFVQRRHYWTAHPDNSSLRLDSFETILIHVIRVPPKISISHAGAVLVLVLPLWSCFSIGKDLNCNLRIEVLRVTRRNKPNNGCTGLGFLPEMKLELTNVLESGGPLMVADGKRGSHKPEMRQFPDDLHGERRWWLCATFDGGGDRGGGEQRERRRGAATRSAL</sequence>
<evidence type="ECO:0000313" key="3">
    <source>
        <dbReference type="Proteomes" id="UP001218218"/>
    </source>
</evidence>
<keyword evidence="3" id="KW-1185">Reference proteome</keyword>
<evidence type="ECO:0000313" key="2">
    <source>
        <dbReference type="EMBL" id="KAJ7348516.1"/>
    </source>
</evidence>
<accession>A0AAD7A307</accession>
<reference evidence="2" key="1">
    <citation type="submission" date="2023-03" db="EMBL/GenBank/DDBJ databases">
        <title>Massive genome expansion in bonnet fungi (Mycena s.s.) driven by repeated elements and novel gene families across ecological guilds.</title>
        <authorList>
            <consortium name="Lawrence Berkeley National Laboratory"/>
            <person name="Harder C.B."/>
            <person name="Miyauchi S."/>
            <person name="Viragh M."/>
            <person name="Kuo A."/>
            <person name="Thoen E."/>
            <person name="Andreopoulos B."/>
            <person name="Lu D."/>
            <person name="Skrede I."/>
            <person name="Drula E."/>
            <person name="Henrissat B."/>
            <person name="Morin E."/>
            <person name="Kohler A."/>
            <person name="Barry K."/>
            <person name="LaButti K."/>
            <person name="Morin E."/>
            <person name="Salamov A."/>
            <person name="Lipzen A."/>
            <person name="Mereny Z."/>
            <person name="Hegedus B."/>
            <person name="Baldrian P."/>
            <person name="Stursova M."/>
            <person name="Weitz H."/>
            <person name="Taylor A."/>
            <person name="Grigoriev I.V."/>
            <person name="Nagy L.G."/>
            <person name="Martin F."/>
            <person name="Kauserud H."/>
        </authorList>
    </citation>
    <scope>NUCLEOTIDE SEQUENCE</scope>
    <source>
        <strain evidence="2">CBHHK002</strain>
    </source>
</reference>
<comment type="caution">
    <text evidence="2">The sequence shown here is derived from an EMBL/GenBank/DDBJ whole genome shotgun (WGS) entry which is preliminary data.</text>
</comment>
<dbReference type="AlphaFoldDB" id="A0AAD7A307"/>
<evidence type="ECO:0000256" key="1">
    <source>
        <dbReference type="SAM" id="MobiDB-lite"/>
    </source>
</evidence>
<feature type="region of interest" description="Disordered" evidence="1">
    <location>
        <begin position="461"/>
        <end position="480"/>
    </location>
</feature>
<name>A0AAD7A307_9AGAR</name>